<feature type="region of interest" description="Disordered" evidence="1">
    <location>
        <begin position="319"/>
        <end position="340"/>
    </location>
</feature>
<evidence type="ECO:0000313" key="3">
    <source>
        <dbReference type="Proteomes" id="UP000238296"/>
    </source>
</evidence>
<organism evidence="2 3">
    <name type="scientific">Mycobacterium talmoniae</name>
    <dbReference type="NCBI Taxonomy" id="1858794"/>
    <lineage>
        <taxon>Bacteria</taxon>
        <taxon>Bacillati</taxon>
        <taxon>Actinomycetota</taxon>
        <taxon>Actinomycetes</taxon>
        <taxon>Mycobacteriales</taxon>
        <taxon>Mycobacteriaceae</taxon>
        <taxon>Mycobacterium</taxon>
    </lineage>
</organism>
<dbReference type="Proteomes" id="UP000238296">
    <property type="component" value="Unassembled WGS sequence"/>
</dbReference>
<reference evidence="2 3" key="1">
    <citation type="journal article" date="2017" name="Int. J. Syst. Evol. Microbiol.">
        <title>Mycobacterium talmoniae sp. nov., a slowly growing mycobacterium isolated from human respiratory samples.</title>
        <authorList>
            <person name="Davidson R.M."/>
            <person name="DeGroote M.A."/>
            <person name="Marola J.L."/>
            <person name="Buss S."/>
            <person name="Jones V."/>
            <person name="McNeil M.R."/>
            <person name="Freifeld A.G."/>
            <person name="Elaine Epperson L."/>
            <person name="Hasan N.A."/>
            <person name="Jackson M."/>
            <person name="Iwen P.C."/>
            <person name="Salfinger M."/>
            <person name="Strong M."/>
        </authorList>
    </citation>
    <scope>NUCLEOTIDE SEQUENCE [LARGE SCALE GENOMIC DNA]</scope>
    <source>
        <strain evidence="2 3">ATCC BAA-2683</strain>
    </source>
</reference>
<dbReference type="EMBL" id="PPEA01000526">
    <property type="protein sequence ID" value="PQM46228.1"/>
    <property type="molecule type" value="Genomic_DNA"/>
</dbReference>
<evidence type="ECO:0000256" key="1">
    <source>
        <dbReference type="SAM" id="MobiDB-lite"/>
    </source>
</evidence>
<accession>A0A2S8BHY1</accession>
<comment type="caution">
    <text evidence="2">The sequence shown here is derived from an EMBL/GenBank/DDBJ whole genome shotgun (WGS) entry which is preliminary data.</text>
</comment>
<proteinExistence type="predicted"/>
<sequence>MVAAVDDDQVLDPAGDVELAVEVDAQVAGAEPQAAHRGAVGVTALLQPHLQLVPEHLFGLALPAPVAASDVVAVQPDLPDHPVGQLGRGLGVGDHRPLAADRLTARHQVTAPGASARPAPPVGAELLAVEVDRAGPSVGGDAGDGQGGLGHAVRRLHRGRRQPVGHECLSEPVDGRHGHRLRAVEQTDHIAEVKGVALGRQAALGGELEGEVGRGGEGASVRRFGGQLLDPAVRAPHERHRGHQRDVVPEQHRVHDHHQAHVVVQRQPADAADVEVQAARDDHLQHVGTHRPVGDLDAGRGSGRARRVLQVGDVLGVQRHRGERRPHRIRDRVDGDDAGTSLRRQLAQEGPDGLGRGGGGEHDGGTRVGQHRVEALGVAGQLRCEQRDGDVSGVDGREKANDVVDTLGRQDRHPVTRLGHLLQPRRGCPQPGPERGPGQFDDLAVALAGVVQIAIRRGVPERGDMTIQVGG</sequence>
<evidence type="ECO:0000313" key="2">
    <source>
        <dbReference type="EMBL" id="PQM46228.1"/>
    </source>
</evidence>
<gene>
    <name evidence="2" type="ORF">C1Y40_03595</name>
</gene>
<feature type="compositionally biased region" description="Basic residues" evidence="1">
    <location>
        <begin position="319"/>
        <end position="330"/>
    </location>
</feature>
<feature type="region of interest" description="Disordered" evidence="1">
    <location>
        <begin position="348"/>
        <end position="367"/>
    </location>
</feature>
<protein>
    <submittedName>
        <fullName evidence="2">Uncharacterized protein</fullName>
    </submittedName>
</protein>
<dbReference type="AlphaFoldDB" id="A0A2S8BHY1"/>
<name>A0A2S8BHY1_9MYCO</name>